<dbReference type="EMBL" id="LCUC01000538">
    <property type="protein sequence ID" value="KKY30075.1"/>
    <property type="molecule type" value="Genomic_DNA"/>
</dbReference>
<dbReference type="AlphaFoldDB" id="A0A0G2HPC4"/>
<dbReference type="STRING" id="1214573.A0A0G2HPC4"/>
<reference evidence="3 4" key="1">
    <citation type="submission" date="2015-05" db="EMBL/GenBank/DDBJ databases">
        <title>Distinctive expansion of gene families associated with plant cell wall degradation and secondary metabolism in the genomes of grapevine trunk pathogens.</title>
        <authorList>
            <person name="Lawrence D.P."/>
            <person name="Travadon R."/>
            <person name="Rolshausen P.E."/>
            <person name="Baumgartner K."/>
        </authorList>
    </citation>
    <scope>NUCLEOTIDE SEQUENCE [LARGE SCALE GENOMIC DNA]</scope>
    <source>
        <strain evidence="3">DA912</strain>
    </source>
</reference>
<name>A0A0G2HPC4_9PEZI</name>
<dbReference type="OrthoDB" id="2326446at2759"/>
<dbReference type="Pfam" id="PF00583">
    <property type="entry name" value="Acetyltransf_1"/>
    <property type="match status" value="1"/>
</dbReference>
<dbReference type="Proteomes" id="UP000034680">
    <property type="component" value="Unassembled WGS sequence"/>
</dbReference>
<dbReference type="InterPro" id="IPR000182">
    <property type="entry name" value="GNAT_dom"/>
</dbReference>
<gene>
    <name evidence="3" type="ORF">UCDDA912_g09986</name>
</gene>
<feature type="region of interest" description="Disordered" evidence="1">
    <location>
        <begin position="1"/>
        <end position="25"/>
    </location>
</feature>
<proteinExistence type="predicted"/>
<evidence type="ECO:0000259" key="2">
    <source>
        <dbReference type="PROSITE" id="PS51186"/>
    </source>
</evidence>
<accession>A0A0G2HPC4</accession>
<feature type="compositionally biased region" description="Polar residues" evidence="1">
    <location>
        <begin position="15"/>
        <end position="25"/>
    </location>
</feature>
<evidence type="ECO:0000313" key="4">
    <source>
        <dbReference type="Proteomes" id="UP000034680"/>
    </source>
</evidence>
<evidence type="ECO:0000256" key="1">
    <source>
        <dbReference type="SAM" id="MobiDB-lite"/>
    </source>
</evidence>
<sequence>MSATPPLAQPKCTLEPTNLSEQSQADELLRQRKICGWKTGPGDIASWKERAEARATALFWIKPVAHPDLRVGHISLNKVGDDGAAVNIADLFVLPEHRGGGIARAAFQAVEALATTEPYGSVNCRAILIDTLSRKYSDDEDMRLEYTRLTGEQPKPKGRTNEEWYGRMGYVTYKEKPTYPEKQGQPGEKLLLASYMKKEIR</sequence>
<reference evidence="3 4" key="2">
    <citation type="submission" date="2015-05" db="EMBL/GenBank/DDBJ databases">
        <authorList>
            <person name="Morales-Cruz A."/>
            <person name="Amrine K.C."/>
            <person name="Cantu D."/>
        </authorList>
    </citation>
    <scope>NUCLEOTIDE SEQUENCE [LARGE SCALE GENOMIC DNA]</scope>
    <source>
        <strain evidence="3">DA912</strain>
    </source>
</reference>
<dbReference type="SUPFAM" id="SSF55729">
    <property type="entry name" value="Acyl-CoA N-acyltransferases (Nat)"/>
    <property type="match status" value="1"/>
</dbReference>
<keyword evidence="4" id="KW-1185">Reference proteome</keyword>
<feature type="domain" description="N-acetyltransferase" evidence="2">
    <location>
        <begin position="14"/>
        <end position="201"/>
    </location>
</feature>
<protein>
    <recommendedName>
        <fullName evidence="2">N-acetyltransferase domain-containing protein</fullName>
    </recommendedName>
</protein>
<dbReference type="CDD" id="cd04301">
    <property type="entry name" value="NAT_SF"/>
    <property type="match status" value="1"/>
</dbReference>
<evidence type="ECO:0000313" key="3">
    <source>
        <dbReference type="EMBL" id="KKY30075.1"/>
    </source>
</evidence>
<comment type="caution">
    <text evidence="3">The sequence shown here is derived from an EMBL/GenBank/DDBJ whole genome shotgun (WGS) entry which is preliminary data.</text>
</comment>
<dbReference type="GO" id="GO:0016747">
    <property type="term" value="F:acyltransferase activity, transferring groups other than amino-acyl groups"/>
    <property type="evidence" value="ECO:0007669"/>
    <property type="project" value="InterPro"/>
</dbReference>
<organism evidence="3 4">
    <name type="scientific">Diaporthe ampelina</name>
    <dbReference type="NCBI Taxonomy" id="1214573"/>
    <lineage>
        <taxon>Eukaryota</taxon>
        <taxon>Fungi</taxon>
        <taxon>Dikarya</taxon>
        <taxon>Ascomycota</taxon>
        <taxon>Pezizomycotina</taxon>
        <taxon>Sordariomycetes</taxon>
        <taxon>Sordariomycetidae</taxon>
        <taxon>Diaporthales</taxon>
        <taxon>Diaporthaceae</taxon>
        <taxon>Diaporthe</taxon>
    </lineage>
</organism>
<dbReference type="Gene3D" id="3.40.630.30">
    <property type="match status" value="1"/>
</dbReference>
<dbReference type="InterPro" id="IPR016181">
    <property type="entry name" value="Acyl_CoA_acyltransferase"/>
</dbReference>
<dbReference type="PROSITE" id="PS51186">
    <property type="entry name" value="GNAT"/>
    <property type="match status" value="1"/>
</dbReference>